<dbReference type="Proteomes" id="UP001054945">
    <property type="component" value="Unassembled WGS sequence"/>
</dbReference>
<accession>A0AAV4ULZ8</accession>
<proteinExistence type="predicted"/>
<sequence>MTMWTSFGRSTSPQPEADSETYYMGRGHGASPSSQGPCDLLAGLNRQHHQSTAAAWWEAELSVRIRADQYFQPDTRSSWLLSSVASGSGDSRAPVSRQSGPFYMTRAINKYIILIMALMKPSQLFKTSSAYEASF</sequence>
<keyword evidence="3" id="KW-1185">Reference proteome</keyword>
<comment type="caution">
    <text evidence="2">The sequence shown here is derived from an EMBL/GenBank/DDBJ whole genome shotgun (WGS) entry which is preliminary data.</text>
</comment>
<gene>
    <name evidence="2" type="ORF">CEXT_142491</name>
</gene>
<evidence type="ECO:0000256" key="1">
    <source>
        <dbReference type="SAM" id="MobiDB-lite"/>
    </source>
</evidence>
<evidence type="ECO:0000313" key="3">
    <source>
        <dbReference type="Proteomes" id="UP001054945"/>
    </source>
</evidence>
<organism evidence="2 3">
    <name type="scientific">Caerostris extrusa</name>
    <name type="common">Bark spider</name>
    <name type="synonym">Caerostris bankana</name>
    <dbReference type="NCBI Taxonomy" id="172846"/>
    <lineage>
        <taxon>Eukaryota</taxon>
        <taxon>Metazoa</taxon>
        <taxon>Ecdysozoa</taxon>
        <taxon>Arthropoda</taxon>
        <taxon>Chelicerata</taxon>
        <taxon>Arachnida</taxon>
        <taxon>Araneae</taxon>
        <taxon>Araneomorphae</taxon>
        <taxon>Entelegynae</taxon>
        <taxon>Araneoidea</taxon>
        <taxon>Araneidae</taxon>
        <taxon>Caerostris</taxon>
    </lineage>
</organism>
<evidence type="ECO:0000313" key="2">
    <source>
        <dbReference type="EMBL" id="GIY58579.1"/>
    </source>
</evidence>
<dbReference type="EMBL" id="BPLR01013078">
    <property type="protein sequence ID" value="GIY58579.1"/>
    <property type="molecule type" value="Genomic_DNA"/>
</dbReference>
<dbReference type="AlphaFoldDB" id="A0AAV4ULZ8"/>
<feature type="compositionally biased region" description="Polar residues" evidence="1">
    <location>
        <begin position="1"/>
        <end position="14"/>
    </location>
</feature>
<name>A0AAV4ULZ8_CAEEX</name>
<reference evidence="2 3" key="1">
    <citation type="submission" date="2021-06" db="EMBL/GenBank/DDBJ databases">
        <title>Caerostris extrusa draft genome.</title>
        <authorList>
            <person name="Kono N."/>
            <person name="Arakawa K."/>
        </authorList>
    </citation>
    <scope>NUCLEOTIDE SEQUENCE [LARGE SCALE GENOMIC DNA]</scope>
</reference>
<protein>
    <submittedName>
        <fullName evidence="2">Uncharacterized protein</fullName>
    </submittedName>
</protein>
<feature type="region of interest" description="Disordered" evidence="1">
    <location>
        <begin position="1"/>
        <end position="39"/>
    </location>
</feature>